<evidence type="ECO:0000313" key="2">
    <source>
        <dbReference type="Proteomes" id="UP000001225"/>
    </source>
</evidence>
<accession>A9IRW9</accession>
<reference evidence="1 2" key="1">
    <citation type="journal article" date="2008" name="BMC Genomics">
        <title>The missing link: Bordetella petrii is endowed with both the metabolic versatility of environmental bacteria and virulence traits of pathogenic Bordetellae.</title>
        <authorList>
            <person name="Gross R."/>
            <person name="Guzman C.A."/>
            <person name="Sebaihia M."/>
            <person name="Martins Dos Santos V.A."/>
            <person name="Pieper D.H."/>
            <person name="Koebnik R."/>
            <person name="Lechner M."/>
            <person name="Bartels D."/>
            <person name="Buhrmester J."/>
            <person name="Choudhuri J.V."/>
            <person name="Ebensen T."/>
            <person name="Gaigalat L."/>
            <person name="Herrmann S."/>
            <person name="Khachane A.N."/>
            <person name="Larisch C."/>
            <person name="Link S."/>
            <person name="Linke B."/>
            <person name="Meyer F."/>
            <person name="Mormann S."/>
            <person name="Nakunst D."/>
            <person name="Rueckert C."/>
            <person name="Schneiker-Bekel S."/>
            <person name="Schulze K."/>
            <person name="Vorhoelter F.J."/>
            <person name="Yevsa T."/>
            <person name="Engle J.T."/>
            <person name="Goldman W.E."/>
            <person name="Puehler A."/>
            <person name="Goebel U.B."/>
            <person name="Goesmann A."/>
            <person name="Bloecker H."/>
            <person name="Kaiser O."/>
            <person name="Martinez-Arias R."/>
        </authorList>
    </citation>
    <scope>NUCLEOTIDE SEQUENCE [LARGE SCALE GENOMIC DNA]</scope>
    <source>
        <strain evidence="2">ATCC BAA-461 / DSM 12804 / CCUG 43448 / CIP 107267 / Se-1111R</strain>
    </source>
</reference>
<dbReference type="AlphaFoldDB" id="A9IRW9"/>
<name>A9IRW9_BORPD</name>
<dbReference type="EMBL" id="AM902716">
    <property type="protein sequence ID" value="CAP43227.1"/>
    <property type="molecule type" value="Genomic_DNA"/>
</dbReference>
<evidence type="ECO:0000313" key="1">
    <source>
        <dbReference type="EMBL" id="CAP43227.1"/>
    </source>
</evidence>
<dbReference type="KEGG" id="bpt:Bpet2885"/>
<keyword evidence="2" id="KW-1185">Reference proteome</keyword>
<dbReference type="eggNOG" id="ENOG503466G">
    <property type="taxonomic scope" value="Bacteria"/>
</dbReference>
<protein>
    <submittedName>
        <fullName evidence="1">Uncharacterized protein</fullName>
    </submittedName>
</protein>
<sequence length="204" mass="20941">MVWQRRASRFSVIEAGVFQPVEDGDDATATALPILSTEIAPGDSATHGLRLEIPRTMLKEHGDEWVEHVAMTALALGLSNLADAVLLAAIKSATPGAFSIGAAAARGLRFGELRGIVGTAGNGAAVGADGALRAAGVAAELSDQIDATFVGSFARAGVAVNEEIFLIVDRVNVAGAMALTAWVNLQPLLPDATAFWNVPAVEAA</sequence>
<dbReference type="Proteomes" id="UP000001225">
    <property type="component" value="Chromosome"/>
</dbReference>
<proteinExistence type="predicted"/>
<gene>
    <name evidence="1" type="ordered locus">Bpet2885</name>
</gene>
<organism evidence="1 2">
    <name type="scientific">Bordetella petrii (strain ATCC BAA-461 / DSM 12804 / CCUG 43448 / CIP 107267 / Se-1111R)</name>
    <dbReference type="NCBI Taxonomy" id="340100"/>
    <lineage>
        <taxon>Bacteria</taxon>
        <taxon>Pseudomonadati</taxon>
        <taxon>Pseudomonadota</taxon>
        <taxon>Betaproteobacteria</taxon>
        <taxon>Burkholderiales</taxon>
        <taxon>Alcaligenaceae</taxon>
        <taxon>Bordetella</taxon>
    </lineage>
</organism>